<comment type="caution">
    <text evidence="2">The sequence shown here is derived from an EMBL/GenBank/DDBJ whole genome shotgun (WGS) entry which is preliminary data.</text>
</comment>
<keyword evidence="3" id="KW-1185">Reference proteome</keyword>
<dbReference type="GO" id="GO:0005634">
    <property type="term" value="C:nucleus"/>
    <property type="evidence" value="ECO:0007669"/>
    <property type="project" value="TreeGrafter"/>
</dbReference>
<dbReference type="SUPFAM" id="SSF50475">
    <property type="entry name" value="FMN-binding split barrel"/>
    <property type="match status" value="1"/>
</dbReference>
<dbReference type="PANTHER" id="PTHR28040">
    <property type="entry name" value="PYRIDOXAMINE 5'-PHOSPHATE OXIDASE YLR456W HOMOLOG-RELATED"/>
    <property type="match status" value="1"/>
</dbReference>
<gene>
    <name evidence="2" type="ORF">PECAL_1P28280</name>
</gene>
<accession>A0A8J2WY51</accession>
<dbReference type="InterPro" id="IPR012349">
    <property type="entry name" value="Split_barrel_FMN-bd"/>
</dbReference>
<dbReference type="AlphaFoldDB" id="A0A8J2WY51"/>
<organism evidence="2 3">
    <name type="scientific">Pelagomonas calceolata</name>
    <dbReference type="NCBI Taxonomy" id="35677"/>
    <lineage>
        <taxon>Eukaryota</taxon>
        <taxon>Sar</taxon>
        <taxon>Stramenopiles</taxon>
        <taxon>Ochrophyta</taxon>
        <taxon>Pelagophyceae</taxon>
        <taxon>Pelagomonadales</taxon>
        <taxon>Pelagomonadaceae</taxon>
        <taxon>Pelagomonas</taxon>
    </lineage>
</organism>
<dbReference type="Pfam" id="PF01243">
    <property type="entry name" value="PNPOx_N"/>
    <property type="match status" value="1"/>
</dbReference>
<dbReference type="EMBL" id="CAKKNE010000001">
    <property type="protein sequence ID" value="CAH0366341.1"/>
    <property type="molecule type" value="Genomic_DNA"/>
</dbReference>
<reference evidence="2" key="1">
    <citation type="submission" date="2021-11" db="EMBL/GenBank/DDBJ databases">
        <authorList>
            <consortium name="Genoscope - CEA"/>
            <person name="William W."/>
        </authorList>
    </citation>
    <scope>NUCLEOTIDE SEQUENCE</scope>
</reference>
<dbReference type="InterPro" id="IPR011576">
    <property type="entry name" value="Pyridox_Oxase_N"/>
</dbReference>
<dbReference type="Gene3D" id="2.30.110.10">
    <property type="entry name" value="Electron Transport, Fmn-binding Protein, Chain A"/>
    <property type="match status" value="1"/>
</dbReference>
<protein>
    <recommendedName>
        <fullName evidence="1">Pyridoxamine 5'-phosphate oxidase N-terminal domain-containing protein</fullName>
    </recommendedName>
</protein>
<evidence type="ECO:0000313" key="3">
    <source>
        <dbReference type="Proteomes" id="UP000789595"/>
    </source>
</evidence>
<evidence type="ECO:0000313" key="2">
    <source>
        <dbReference type="EMBL" id="CAH0366341.1"/>
    </source>
</evidence>
<dbReference type="InterPro" id="IPR052841">
    <property type="entry name" value="PMP_oxidase-like"/>
</dbReference>
<dbReference type="OrthoDB" id="5300823at2759"/>
<evidence type="ECO:0000259" key="1">
    <source>
        <dbReference type="Pfam" id="PF01243"/>
    </source>
</evidence>
<name>A0A8J2WY51_9STRA</name>
<feature type="domain" description="Pyridoxamine 5'-phosphate oxidase N-terminal" evidence="1">
    <location>
        <begin position="50"/>
        <end position="178"/>
    </location>
</feature>
<proteinExistence type="predicted"/>
<dbReference type="PANTHER" id="PTHR28040:SF1">
    <property type="entry name" value="PYRIDOXAMINE 5'-PHOSPHATE OXIDASE YLR456W HOMOLOG-RELATED"/>
    <property type="match status" value="1"/>
</dbReference>
<dbReference type="Proteomes" id="UP000789595">
    <property type="component" value="Unassembled WGS sequence"/>
</dbReference>
<dbReference type="GO" id="GO:0005737">
    <property type="term" value="C:cytoplasm"/>
    <property type="evidence" value="ECO:0007669"/>
    <property type="project" value="TreeGrafter"/>
</dbReference>
<sequence>MDSQRAARIATFSVGIAVASYAAYQLGKLVQRKRHDAKNSTSCVELRPPFPDEVVQLLRSSVLCYLSTLADGAPHLSLMNFTYCPADEKIIMSTRRDTTKYRALLKNKRVAVLIHDFPAEERQRAAAASARAAGHSGDYAQTYSVTLYGSVQVETGAAAERYRAMHLERNGAGQRQFIVGDNIGIITVLVDKARICNQADKVHIWDASAPVVQSPSECDVDSPKSA</sequence>